<dbReference type="PANTHER" id="PTHR48090">
    <property type="entry name" value="UNDECAPRENYL-PHOSPHATE 4-DEOXY-4-FORMAMIDO-L-ARABINOSE TRANSFERASE-RELATED"/>
    <property type="match status" value="1"/>
</dbReference>
<evidence type="ECO:0000259" key="1">
    <source>
        <dbReference type="Pfam" id="PF00535"/>
    </source>
</evidence>
<evidence type="ECO:0000313" key="3">
    <source>
        <dbReference type="Proteomes" id="UP000228495"/>
    </source>
</evidence>
<accession>A0A2H0BGR4</accession>
<dbReference type="Proteomes" id="UP000228495">
    <property type="component" value="Unassembled WGS sequence"/>
</dbReference>
<dbReference type="InterPro" id="IPR050256">
    <property type="entry name" value="Glycosyltransferase_2"/>
</dbReference>
<organism evidence="2 3">
    <name type="scientific">candidate division WWE3 bacterium CG22_combo_CG10-13_8_21_14_all_39_12</name>
    <dbReference type="NCBI Taxonomy" id="1975094"/>
    <lineage>
        <taxon>Bacteria</taxon>
        <taxon>Katanobacteria</taxon>
    </lineage>
</organism>
<dbReference type="AlphaFoldDB" id="A0A2H0BGR4"/>
<evidence type="ECO:0000313" key="2">
    <source>
        <dbReference type="EMBL" id="PIP56867.1"/>
    </source>
</evidence>
<feature type="domain" description="Glycosyltransferase 2-like" evidence="1">
    <location>
        <begin position="8"/>
        <end position="160"/>
    </location>
</feature>
<dbReference type="CDD" id="cd04179">
    <property type="entry name" value="DPM_DPG-synthase_like"/>
    <property type="match status" value="1"/>
</dbReference>
<sequence>MYRGSSISIVIPCFNEEIGIRNVLQQVPSYIDQVVVVDNNSTDNSASVARSLGATVVTETNQGYGAAYKRGLPQASGEIIVTLDGDDTYPVHEITGLLDFMLDNNSDFISASRFPLAHNETMKVVNRLGNYVLTHVTRVLFGVKIKDSQSGMWIFKRTVLGHVIPESDGMAFSEEIKINAVLSPHVTFHEKHINYQNRIGNAKLNVWGDGFLNLVFLFNKRFRT</sequence>
<dbReference type="InterPro" id="IPR001173">
    <property type="entry name" value="Glyco_trans_2-like"/>
</dbReference>
<dbReference type="EMBL" id="PCSU01000010">
    <property type="protein sequence ID" value="PIP56867.1"/>
    <property type="molecule type" value="Genomic_DNA"/>
</dbReference>
<gene>
    <name evidence="2" type="ORF">COX05_00785</name>
</gene>
<protein>
    <submittedName>
        <fullName evidence="2">Glycosyl transferase family 2</fullName>
    </submittedName>
</protein>
<reference evidence="2 3" key="1">
    <citation type="submission" date="2017-09" db="EMBL/GenBank/DDBJ databases">
        <title>Depth-based differentiation of microbial function through sediment-hosted aquifers and enrichment of novel symbionts in the deep terrestrial subsurface.</title>
        <authorList>
            <person name="Probst A.J."/>
            <person name="Ladd B."/>
            <person name="Jarett J.K."/>
            <person name="Geller-Mcgrath D.E."/>
            <person name="Sieber C.M."/>
            <person name="Emerson J.B."/>
            <person name="Anantharaman K."/>
            <person name="Thomas B.C."/>
            <person name="Malmstrom R."/>
            <person name="Stieglmeier M."/>
            <person name="Klingl A."/>
            <person name="Woyke T."/>
            <person name="Ryan C.M."/>
            <person name="Banfield J.F."/>
        </authorList>
    </citation>
    <scope>NUCLEOTIDE SEQUENCE [LARGE SCALE GENOMIC DNA]</scope>
    <source>
        <strain evidence="2">CG22_combo_CG10-13_8_21_14_all_39_12</strain>
    </source>
</reference>
<dbReference type="Pfam" id="PF00535">
    <property type="entry name" value="Glycos_transf_2"/>
    <property type="match status" value="1"/>
</dbReference>
<comment type="caution">
    <text evidence="2">The sequence shown here is derived from an EMBL/GenBank/DDBJ whole genome shotgun (WGS) entry which is preliminary data.</text>
</comment>
<dbReference type="SUPFAM" id="SSF53448">
    <property type="entry name" value="Nucleotide-diphospho-sugar transferases"/>
    <property type="match status" value="1"/>
</dbReference>
<keyword evidence="2" id="KW-0808">Transferase</keyword>
<proteinExistence type="predicted"/>
<dbReference type="InterPro" id="IPR029044">
    <property type="entry name" value="Nucleotide-diphossugar_trans"/>
</dbReference>
<dbReference type="PANTHER" id="PTHR48090:SF7">
    <property type="entry name" value="RFBJ PROTEIN"/>
    <property type="match status" value="1"/>
</dbReference>
<dbReference type="Gene3D" id="3.90.550.10">
    <property type="entry name" value="Spore Coat Polysaccharide Biosynthesis Protein SpsA, Chain A"/>
    <property type="match status" value="1"/>
</dbReference>
<dbReference type="GO" id="GO:0016740">
    <property type="term" value="F:transferase activity"/>
    <property type="evidence" value="ECO:0007669"/>
    <property type="project" value="UniProtKB-KW"/>
</dbReference>
<name>A0A2H0BGR4_UNCKA</name>